<accession>A0A1K1UAF9</accession>
<evidence type="ECO:0000313" key="1">
    <source>
        <dbReference type="EMBL" id="SFX09596.1"/>
    </source>
</evidence>
<gene>
    <name evidence="1" type="ORF">SAMN02745752_00519</name>
</gene>
<organism evidence="1 2">
    <name type="scientific">Marinospirillum alkaliphilum DSM 21637</name>
    <dbReference type="NCBI Taxonomy" id="1122209"/>
    <lineage>
        <taxon>Bacteria</taxon>
        <taxon>Pseudomonadati</taxon>
        <taxon>Pseudomonadota</taxon>
        <taxon>Gammaproteobacteria</taxon>
        <taxon>Oceanospirillales</taxon>
        <taxon>Oceanospirillaceae</taxon>
        <taxon>Marinospirillum</taxon>
    </lineage>
</organism>
<proteinExistence type="predicted"/>
<dbReference type="Proteomes" id="UP000182350">
    <property type="component" value="Unassembled WGS sequence"/>
</dbReference>
<protein>
    <submittedName>
        <fullName evidence="1">Uncharacterized protein</fullName>
    </submittedName>
</protein>
<dbReference type="EMBL" id="FPJW01000001">
    <property type="protein sequence ID" value="SFX09596.1"/>
    <property type="molecule type" value="Genomic_DNA"/>
</dbReference>
<dbReference type="AlphaFoldDB" id="A0A1K1UAF9"/>
<dbReference type="RefSeq" id="WP_072324729.1">
    <property type="nucleotide sequence ID" value="NZ_FPJW01000001.1"/>
</dbReference>
<name>A0A1K1UAF9_9GAMM</name>
<reference evidence="1 2" key="1">
    <citation type="submission" date="2016-11" db="EMBL/GenBank/DDBJ databases">
        <authorList>
            <person name="Jaros S."/>
            <person name="Januszkiewicz K."/>
            <person name="Wedrychowicz H."/>
        </authorList>
    </citation>
    <scope>NUCLEOTIDE SEQUENCE [LARGE SCALE GENOMIC DNA]</scope>
    <source>
        <strain evidence="1 2">DSM 21637</strain>
    </source>
</reference>
<evidence type="ECO:0000313" key="2">
    <source>
        <dbReference type="Proteomes" id="UP000182350"/>
    </source>
</evidence>
<keyword evidence="2" id="KW-1185">Reference proteome</keyword>
<sequence>MPLVHLAHLRQATAAEHQQLEQLPALRLLLTDQQTACQAAIDTFRFFRQQLLNIQPIHAKILEKQP</sequence>